<evidence type="ECO:0000313" key="1">
    <source>
        <dbReference type="EMBL" id="ERG95139.1"/>
    </source>
</evidence>
<dbReference type="NCBIfam" id="TIGR03624">
    <property type="entry name" value="putative hydrolase"/>
    <property type="match status" value="2"/>
</dbReference>
<dbReference type="Proteomes" id="UP000030710">
    <property type="component" value="Unassembled WGS sequence"/>
</dbReference>
<protein>
    <submittedName>
        <fullName evidence="1">Putative hydrolase/uncharacterized protein, coenzyme F420 biosynthesis associated</fullName>
    </submittedName>
</protein>
<dbReference type="InterPro" id="IPR022454">
    <property type="entry name" value="CHP03883_F420-assoc"/>
</dbReference>
<dbReference type="RefSeq" id="WP_021054627.1">
    <property type="nucleotide sequence ID" value="NZ_KE356561.1"/>
</dbReference>
<sequence>MSLYQSARAVANARGGETEWIDWRATAEAAKQARNKGILTLDASERRAYANDVRDARSQLQTVGGLEFDIPQTIEVQNRHHWIDANINTFERMLDPVDIATLIDDNDALNGPSGYATRMVNTGSMAAALAFLSGNVLGQYDPQLLSNAANHDTHSVETSDSQTTDKNAHELYFVHPNIVAVAAELDVEYPRFRRWIAFHEVAHAAEFGAAPWLQTHLEDRIESGLEALTGGRLDRSAFSDVDVVMTAVEGYAELLMDRAFDEAYADLRAKLDARRGGGGPIARLFRRLLGLGMKERQYERGAQFFETIADRRGVKAAATVWDDPRHLPDESELDNPQQWIRRVNP</sequence>
<dbReference type="AlphaFoldDB" id="U1MXE4"/>
<evidence type="ECO:0000313" key="2">
    <source>
        <dbReference type="Proteomes" id="UP000030710"/>
    </source>
</evidence>
<dbReference type="STRING" id="1238425.J07HQW2_01585"/>
<dbReference type="InterPro" id="IPR042271">
    <property type="entry name" value="Zinicin_2_N"/>
</dbReference>
<dbReference type="GO" id="GO:0016787">
    <property type="term" value="F:hydrolase activity"/>
    <property type="evidence" value="ECO:0007669"/>
    <property type="project" value="UniProtKB-KW"/>
</dbReference>
<dbReference type="PANTHER" id="PTHR39420">
    <property type="match status" value="1"/>
</dbReference>
<dbReference type="HOGENOM" id="CLU_059556_0_0_2"/>
<gene>
    <name evidence="1" type="ORF">J07HQW2_01585</name>
</gene>
<dbReference type="NCBIfam" id="TIGR03883">
    <property type="entry name" value="DUF2342_F420"/>
    <property type="match status" value="1"/>
</dbReference>
<dbReference type="InterPro" id="IPR018766">
    <property type="entry name" value="Zinicin_2"/>
</dbReference>
<name>U1MXE4_9EURY</name>
<dbReference type="PANTHER" id="PTHR39420:SF1">
    <property type="entry name" value="HYDROLASE"/>
    <property type="match status" value="1"/>
</dbReference>
<keyword evidence="1" id="KW-0378">Hydrolase</keyword>
<dbReference type="EMBL" id="KE356561">
    <property type="protein sequence ID" value="ERG95139.1"/>
    <property type="molecule type" value="Genomic_DNA"/>
</dbReference>
<reference evidence="1 2" key="1">
    <citation type="journal article" date="2013" name="PLoS ONE">
        <title>Assembly-driven community genomics of a hypersaline microbial ecosystem.</title>
        <authorList>
            <person name="Podell S."/>
            <person name="Ugalde J.A."/>
            <person name="Narasingarao P."/>
            <person name="Banfield J.F."/>
            <person name="Heidelberg K.B."/>
            <person name="Allen E.E."/>
        </authorList>
    </citation>
    <scope>NUCLEOTIDE SEQUENCE [LARGE SCALE GENOMIC DNA]</scope>
    <source>
        <strain evidence="2">J07HQW2</strain>
    </source>
</reference>
<accession>U1MXE4</accession>
<dbReference type="SUPFAM" id="SSF55486">
    <property type="entry name" value="Metalloproteases ('zincins'), catalytic domain"/>
    <property type="match status" value="1"/>
</dbReference>
<organism evidence="1 2">
    <name type="scientific">Haloquadratum walsbyi J07HQW2</name>
    <dbReference type="NCBI Taxonomy" id="1238425"/>
    <lineage>
        <taxon>Archaea</taxon>
        <taxon>Methanobacteriati</taxon>
        <taxon>Methanobacteriota</taxon>
        <taxon>Stenosarchaea group</taxon>
        <taxon>Halobacteria</taxon>
        <taxon>Halobacteriales</taxon>
        <taxon>Haloferacaceae</taxon>
        <taxon>Haloquadratum</taxon>
    </lineage>
</organism>
<dbReference type="Gene3D" id="1.20.150.30">
    <property type="entry name" value="Zincin-like metallopeptidase, N-terminal domain"/>
    <property type="match status" value="1"/>
</dbReference>
<dbReference type="Pfam" id="PF10103">
    <property type="entry name" value="Zincin_2"/>
    <property type="match status" value="2"/>
</dbReference>
<dbReference type="eggNOG" id="arCOG04607">
    <property type="taxonomic scope" value="Archaea"/>
</dbReference>
<proteinExistence type="predicted"/>